<sequence>MTSLIRKNIFIAVAVLSLAWGLSATAAEIWVSPTGNDKNPGTKEKPVASARIALRMARELRRLNDPSVAGGIQIILKKGTYNLSEPIFVRPEDSGTPSSPTIIRSEAGGRAVLSGGIGIKAWRKAAAVIPGLPEKAKGNVWVADAPVSGGDLLNFRQLWVNNRKAVRARDVNAPQMNRILSWDKASESCRIPLPQVKGLENAEGLEMFIHQWWAIAMLRVKTIEPEGKSARLSFYQPESHIQSEHPWPAPWISEKTGNSAFFLSNAIQFLDEPGEWFLDKKNRKIYYWPRKDEDMAKAEVVVPVLETLVKIRGTAERPVSYITFKDIAFHHTGWLRPSKAGHVPLQAGMYLLDAYKLKVAGTPEKKNLENQGWVGRPESAVDVSFSNHTVFEGCNFEHLASTGLDLKRGNLNDRIEGNLFKDIGGNAILAGTFSDEAFESHLAYNPADLREVTAGTEIVNNLITDVTNEDWGCVGIGAGFVRDIKIEHNDISEIAYSGISVGWGWTKDINVMRNNVIRANRIHRYGRQMYDVAGIYTLSAQPGSSITENYVDSIYKASYSHDPHHWFYLYTDEGSAYFTVKDNWCPAGKFLQNANGPGNVWENNGPEVADSIRLAAGLQVKHKHLLKYIAPVSGEINSVYSHIEGQGAKPRAIEIAGKEGKPLDRAFIKEVCRQHGIASNSIYQWNNRVVIFDDFLNDSEKMQKKFAEKFPDAEVKAYETPFYVFSKKDRCTGGAAASEWDHVLLTANLTVDGTLQKEYMEYHATQFNKWPEVSKGFCNADFQQLLVFRTGRQLLLVISIPKGKSLDQLNPLTTKDNPRAVEWNALMKKYQEGIEGTKSGEVWVEMEQ</sequence>
<dbReference type="InterPro" id="IPR006626">
    <property type="entry name" value="PbH1"/>
</dbReference>
<dbReference type="Pfam" id="PF05336">
    <property type="entry name" value="rhaM"/>
    <property type="match status" value="1"/>
</dbReference>
<keyword evidence="1" id="KW-0732">Signal</keyword>
<dbReference type="AlphaFoldDB" id="A0A2U2PHL1"/>
<feature type="domain" description="GH141-like insertion" evidence="2">
    <location>
        <begin position="138"/>
        <end position="290"/>
    </location>
</feature>
<dbReference type="Pfam" id="PF21231">
    <property type="entry name" value="GH141_M"/>
    <property type="match status" value="1"/>
</dbReference>
<dbReference type="InterPro" id="IPR048482">
    <property type="entry name" value="GH141_ins"/>
</dbReference>
<dbReference type="Proteomes" id="UP000245647">
    <property type="component" value="Unassembled WGS sequence"/>
</dbReference>
<dbReference type="RefSeq" id="WP_109415758.1">
    <property type="nucleotide sequence ID" value="NZ_QEAS01000007.1"/>
</dbReference>
<accession>A0A2U2PHL1</accession>
<dbReference type="GO" id="GO:0016857">
    <property type="term" value="F:racemase and epimerase activity, acting on carbohydrates and derivatives"/>
    <property type="evidence" value="ECO:0007669"/>
    <property type="project" value="InterPro"/>
</dbReference>
<dbReference type="OrthoDB" id="9808066at2"/>
<dbReference type="SMART" id="SM00710">
    <property type="entry name" value="PbH1"/>
    <property type="match status" value="6"/>
</dbReference>
<dbReference type="InterPro" id="IPR012334">
    <property type="entry name" value="Pectin_lyas_fold"/>
</dbReference>
<dbReference type="SUPFAM" id="SSF54909">
    <property type="entry name" value="Dimeric alpha+beta barrel"/>
    <property type="match status" value="1"/>
</dbReference>
<dbReference type="InterPro" id="IPR011050">
    <property type="entry name" value="Pectin_lyase_fold/virulence"/>
</dbReference>
<dbReference type="EMBL" id="QEAS01000007">
    <property type="protein sequence ID" value="PWG80903.1"/>
    <property type="molecule type" value="Genomic_DNA"/>
</dbReference>
<feature type="signal peptide" evidence="1">
    <location>
        <begin position="1"/>
        <end position="26"/>
    </location>
</feature>
<dbReference type="InterPro" id="IPR008000">
    <property type="entry name" value="Rham/fucose_mutarotase"/>
</dbReference>
<reference evidence="3 4" key="1">
    <citation type="submission" date="2018-04" db="EMBL/GenBank/DDBJ databases">
        <title>Pedobacter chongqingensis sp. nov., isolated from a rottenly hemp rope.</title>
        <authorList>
            <person name="Cai Y."/>
        </authorList>
    </citation>
    <scope>NUCLEOTIDE SEQUENCE [LARGE SCALE GENOMIC DNA]</scope>
    <source>
        <strain evidence="3 4">FJ4-8</strain>
    </source>
</reference>
<keyword evidence="4" id="KW-1185">Reference proteome</keyword>
<dbReference type="PANTHER" id="PTHR36453:SF1">
    <property type="entry name" value="RIGHT HANDED BETA HELIX DOMAIN-CONTAINING PROTEIN"/>
    <property type="match status" value="1"/>
</dbReference>
<dbReference type="Gene3D" id="2.160.20.10">
    <property type="entry name" value="Single-stranded right-handed beta-helix, Pectin lyase-like"/>
    <property type="match status" value="2"/>
</dbReference>
<organism evidence="3 4">
    <name type="scientific">Pararcticibacter amylolyticus</name>
    <dbReference type="NCBI Taxonomy" id="2173175"/>
    <lineage>
        <taxon>Bacteria</taxon>
        <taxon>Pseudomonadati</taxon>
        <taxon>Bacteroidota</taxon>
        <taxon>Sphingobacteriia</taxon>
        <taxon>Sphingobacteriales</taxon>
        <taxon>Sphingobacteriaceae</taxon>
        <taxon>Pararcticibacter</taxon>
    </lineage>
</organism>
<feature type="non-terminal residue" evidence="3">
    <location>
        <position position="848"/>
    </location>
</feature>
<evidence type="ECO:0000313" key="3">
    <source>
        <dbReference type="EMBL" id="PWG80903.1"/>
    </source>
</evidence>
<proteinExistence type="predicted"/>
<evidence type="ECO:0000259" key="2">
    <source>
        <dbReference type="Pfam" id="PF21231"/>
    </source>
</evidence>
<evidence type="ECO:0000256" key="1">
    <source>
        <dbReference type="SAM" id="SignalP"/>
    </source>
</evidence>
<dbReference type="Gene3D" id="3.30.70.100">
    <property type="match status" value="1"/>
</dbReference>
<feature type="chain" id="PRO_5015539807" description="GH141-like insertion domain-containing protein" evidence="1">
    <location>
        <begin position="27"/>
        <end position="848"/>
    </location>
</feature>
<dbReference type="SUPFAM" id="SSF51126">
    <property type="entry name" value="Pectin lyase-like"/>
    <property type="match status" value="1"/>
</dbReference>
<dbReference type="InterPro" id="IPR011008">
    <property type="entry name" value="Dimeric_a/b-barrel"/>
</dbReference>
<dbReference type="PANTHER" id="PTHR36453">
    <property type="entry name" value="SECRETED PROTEIN-RELATED"/>
    <property type="match status" value="1"/>
</dbReference>
<gene>
    <name evidence="3" type="ORF">DDR33_09535</name>
</gene>
<protein>
    <recommendedName>
        <fullName evidence="2">GH141-like insertion domain-containing protein</fullName>
    </recommendedName>
</protein>
<comment type="caution">
    <text evidence="3">The sequence shown here is derived from an EMBL/GenBank/DDBJ whole genome shotgun (WGS) entry which is preliminary data.</text>
</comment>
<evidence type="ECO:0000313" key="4">
    <source>
        <dbReference type="Proteomes" id="UP000245647"/>
    </source>
</evidence>
<name>A0A2U2PHL1_9SPHI</name>